<accession>X1DHF7</accession>
<reference evidence="1" key="1">
    <citation type="journal article" date="2014" name="Front. Microbiol.">
        <title>High frequency of phylogenetically diverse reductive dehalogenase-homologous genes in deep subseafloor sedimentary metagenomes.</title>
        <authorList>
            <person name="Kawai M."/>
            <person name="Futagami T."/>
            <person name="Toyoda A."/>
            <person name="Takaki Y."/>
            <person name="Nishi S."/>
            <person name="Hori S."/>
            <person name="Arai W."/>
            <person name="Tsubouchi T."/>
            <person name="Morono Y."/>
            <person name="Uchiyama I."/>
            <person name="Ito T."/>
            <person name="Fujiyama A."/>
            <person name="Inagaki F."/>
            <person name="Takami H."/>
        </authorList>
    </citation>
    <scope>NUCLEOTIDE SEQUENCE</scope>
    <source>
        <strain evidence="1">Expedition CK06-06</strain>
    </source>
</reference>
<dbReference type="AlphaFoldDB" id="X1DHF7"/>
<protein>
    <submittedName>
        <fullName evidence="1">Uncharacterized protein</fullName>
    </submittedName>
</protein>
<organism evidence="1">
    <name type="scientific">marine sediment metagenome</name>
    <dbReference type="NCBI Taxonomy" id="412755"/>
    <lineage>
        <taxon>unclassified sequences</taxon>
        <taxon>metagenomes</taxon>
        <taxon>ecological metagenomes</taxon>
    </lineage>
</organism>
<name>X1DHF7_9ZZZZ</name>
<gene>
    <name evidence="1" type="ORF">S03H2_06706</name>
</gene>
<comment type="caution">
    <text evidence="1">The sequence shown here is derived from an EMBL/GenBank/DDBJ whole genome shotgun (WGS) entry which is preliminary data.</text>
</comment>
<feature type="non-terminal residue" evidence="1">
    <location>
        <position position="60"/>
    </location>
</feature>
<evidence type="ECO:0000313" key="1">
    <source>
        <dbReference type="EMBL" id="GAH19607.1"/>
    </source>
</evidence>
<dbReference type="EMBL" id="BARU01002982">
    <property type="protein sequence ID" value="GAH19607.1"/>
    <property type="molecule type" value="Genomic_DNA"/>
</dbReference>
<proteinExistence type="predicted"/>
<sequence>MLVVTLGTLGIVITVNLTILNPNFITSELDIYSIIADQVREQIPAEEPYIAQVVNETIAD</sequence>